<keyword evidence="3" id="KW-1185">Reference proteome</keyword>
<evidence type="ECO:0000313" key="3">
    <source>
        <dbReference type="Proteomes" id="UP000077266"/>
    </source>
</evidence>
<dbReference type="Proteomes" id="UP000077266">
    <property type="component" value="Unassembled WGS sequence"/>
</dbReference>
<accession>A0A165KKH0</accession>
<organism evidence="2 3">
    <name type="scientific">Exidia glandulosa HHB12029</name>
    <dbReference type="NCBI Taxonomy" id="1314781"/>
    <lineage>
        <taxon>Eukaryota</taxon>
        <taxon>Fungi</taxon>
        <taxon>Dikarya</taxon>
        <taxon>Basidiomycota</taxon>
        <taxon>Agaricomycotina</taxon>
        <taxon>Agaricomycetes</taxon>
        <taxon>Auriculariales</taxon>
        <taxon>Exidiaceae</taxon>
        <taxon>Exidia</taxon>
    </lineage>
</organism>
<protein>
    <submittedName>
        <fullName evidence="2">Uncharacterized protein</fullName>
    </submittedName>
</protein>
<reference evidence="2 3" key="1">
    <citation type="journal article" date="2016" name="Mol. Biol. Evol.">
        <title>Comparative Genomics of Early-Diverging Mushroom-Forming Fungi Provides Insights into the Origins of Lignocellulose Decay Capabilities.</title>
        <authorList>
            <person name="Nagy L.G."/>
            <person name="Riley R."/>
            <person name="Tritt A."/>
            <person name="Adam C."/>
            <person name="Daum C."/>
            <person name="Floudas D."/>
            <person name="Sun H."/>
            <person name="Yadav J.S."/>
            <person name="Pangilinan J."/>
            <person name="Larsson K.H."/>
            <person name="Matsuura K."/>
            <person name="Barry K."/>
            <person name="Labutti K."/>
            <person name="Kuo R."/>
            <person name="Ohm R.A."/>
            <person name="Bhattacharya S.S."/>
            <person name="Shirouzu T."/>
            <person name="Yoshinaga Y."/>
            <person name="Martin F.M."/>
            <person name="Grigoriev I.V."/>
            <person name="Hibbett D.S."/>
        </authorList>
    </citation>
    <scope>NUCLEOTIDE SEQUENCE [LARGE SCALE GENOMIC DNA]</scope>
    <source>
        <strain evidence="2 3">HHB12029</strain>
    </source>
</reference>
<evidence type="ECO:0000256" key="1">
    <source>
        <dbReference type="SAM" id="SignalP"/>
    </source>
</evidence>
<keyword evidence="1" id="KW-0732">Signal</keyword>
<proteinExistence type="predicted"/>
<dbReference type="AlphaFoldDB" id="A0A165KKH0"/>
<feature type="chain" id="PRO_5007860888" evidence="1">
    <location>
        <begin position="30"/>
        <end position="149"/>
    </location>
</feature>
<dbReference type="EMBL" id="KV425942">
    <property type="protein sequence ID" value="KZV96481.1"/>
    <property type="molecule type" value="Genomic_DNA"/>
</dbReference>
<name>A0A165KKH0_EXIGL</name>
<sequence>MPTISLLSRPTVSRACSFVLLASCSLVASVPSSRYRSLSPRAPSFFNTPSTSHLGFGSSALSTPSLPNSPFVQLRQPASSAQLRAGLSVDAEDVPAHRPVTTGIALGVALRDAEWLLRGLGNCRWYLYSINHSVRKVQVCQSWTPVAIK</sequence>
<gene>
    <name evidence="2" type="ORF">EXIGLDRAFT_424388</name>
</gene>
<feature type="signal peptide" evidence="1">
    <location>
        <begin position="1"/>
        <end position="29"/>
    </location>
</feature>
<evidence type="ECO:0000313" key="2">
    <source>
        <dbReference type="EMBL" id="KZV96481.1"/>
    </source>
</evidence>
<dbReference type="InParanoid" id="A0A165KKH0"/>